<evidence type="ECO:0000313" key="6">
    <source>
        <dbReference type="EMBL" id="CAD2075449.1"/>
    </source>
</evidence>
<dbReference type="PROSITE" id="PS51257">
    <property type="entry name" value="PROKAR_LIPOPROTEIN"/>
    <property type="match status" value="1"/>
</dbReference>
<dbReference type="PANTHER" id="PTHR30290">
    <property type="entry name" value="PERIPLASMIC BINDING COMPONENT OF ABC TRANSPORTER"/>
    <property type="match status" value="1"/>
</dbReference>
<dbReference type="InterPro" id="IPR000914">
    <property type="entry name" value="SBP_5_dom"/>
</dbReference>
<dbReference type="GO" id="GO:1904680">
    <property type="term" value="F:peptide transmembrane transporter activity"/>
    <property type="evidence" value="ECO:0007669"/>
    <property type="project" value="TreeGrafter"/>
</dbReference>
<proteinExistence type="inferred from homology"/>
<dbReference type="CDD" id="cd08499">
    <property type="entry name" value="PBP2_Ylib_like"/>
    <property type="match status" value="1"/>
</dbReference>
<dbReference type="PANTHER" id="PTHR30290:SF9">
    <property type="entry name" value="OLIGOPEPTIDE-BINDING PROTEIN APPA"/>
    <property type="match status" value="1"/>
</dbReference>
<dbReference type="GO" id="GO:0042597">
    <property type="term" value="C:periplasmic space"/>
    <property type="evidence" value="ECO:0007669"/>
    <property type="project" value="UniProtKB-ARBA"/>
</dbReference>
<dbReference type="InterPro" id="IPR039424">
    <property type="entry name" value="SBP_5"/>
</dbReference>
<dbReference type="Gene3D" id="3.40.190.10">
    <property type="entry name" value="Periplasmic binding protein-like II"/>
    <property type="match status" value="1"/>
</dbReference>
<comment type="caution">
    <text evidence="6">The sequence shown here is derived from an EMBL/GenBank/DDBJ whole genome shotgun (WGS) entry which is preliminary data.</text>
</comment>
<dbReference type="Proteomes" id="UP000589351">
    <property type="component" value="Unassembled WGS sequence"/>
</dbReference>
<keyword evidence="7" id="KW-1185">Reference proteome</keyword>
<evidence type="ECO:0000256" key="3">
    <source>
        <dbReference type="ARBA" id="ARBA00022729"/>
    </source>
</evidence>
<keyword evidence="2" id="KW-0813">Transport</keyword>
<name>A0A6V7REM2_9STAP</name>
<evidence type="ECO:0000256" key="4">
    <source>
        <dbReference type="SAM" id="SignalP"/>
    </source>
</evidence>
<feature type="chain" id="PRO_5039708905" evidence="4">
    <location>
        <begin position="18"/>
        <end position="526"/>
    </location>
</feature>
<reference evidence="6 7" key="1">
    <citation type="submission" date="2020-07" db="EMBL/GenBank/DDBJ databases">
        <authorList>
            <person name="Criscuolo A."/>
        </authorList>
    </citation>
    <scope>NUCLEOTIDE SEQUENCE [LARGE SCALE GENOMIC DNA]</scope>
    <source>
        <strain evidence="6">CIP111649</strain>
    </source>
</reference>
<dbReference type="RefSeq" id="WP_185125393.1">
    <property type="nucleotide sequence ID" value="NZ_CAJEWD010000006.1"/>
</dbReference>
<organism evidence="6 7">
    <name type="scientific">Jeotgalicoccus meleagridis</name>
    <dbReference type="NCBI Taxonomy" id="2759181"/>
    <lineage>
        <taxon>Bacteria</taxon>
        <taxon>Bacillati</taxon>
        <taxon>Bacillota</taxon>
        <taxon>Bacilli</taxon>
        <taxon>Bacillales</taxon>
        <taxon>Staphylococcaceae</taxon>
        <taxon>Jeotgalicoccus</taxon>
    </lineage>
</organism>
<dbReference type="InterPro" id="IPR030678">
    <property type="entry name" value="Peptide/Ni-bd"/>
</dbReference>
<evidence type="ECO:0000259" key="5">
    <source>
        <dbReference type="Pfam" id="PF00496"/>
    </source>
</evidence>
<feature type="domain" description="Solute-binding protein family 5" evidence="5">
    <location>
        <begin position="83"/>
        <end position="444"/>
    </location>
</feature>
<feature type="signal peptide" evidence="4">
    <location>
        <begin position="1"/>
        <end position="17"/>
    </location>
</feature>
<evidence type="ECO:0000256" key="1">
    <source>
        <dbReference type="ARBA" id="ARBA00005695"/>
    </source>
</evidence>
<dbReference type="PIRSF" id="PIRSF002741">
    <property type="entry name" value="MppA"/>
    <property type="match status" value="1"/>
</dbReference>
<dbReference type="EMBL" id="CAJEWD010000006">
    <property type="protein sequence ID" value="CAD2075449.1"/>
    <property type="molecule type" value="Genomic_DNA"/>
</dbReference>
<dbReference type="GO" id="GO:0043190">
    <property type="term" value="C:ATP-binding cassette (ABC) transporter complex"/>
    <property type="evidence" value="ECO:0007669"/>
    <property type="project" value="InterPro"/>
</dbReference>
<gene>
    <name evidence="6" type="primary">gsiB_3</name>
    <name evidence="6" type="ORF">JEODO184_00863</name>
</gene>
<evidence type="ECO:0000256" key="2">
    <source>
        <dbReference type="ARBA" id="ARBA00022448"/>
    </source>
</evidence>
<accession>A0A6V7REM2</accession>
<dbReference type="GO" id="GO:0015833">
    <property type="term" value="P:peptide transport"/>
    <property type="evidence" value="ECO:0007669"/>
    <property type="project" value="TreeGrafter"/>
</dbReference>
<evidence type="ECO:0000313" key="7">
    <source>
        <dbReference type="Proteomes" id="UP000589351"/>
    </source>
</evidence>
<keyword evidence="3 4" id="KW-0732">Signal</keyword>
<dbReference type="Gene3D" id="3.10.105.10">
    <property type="entry name" value="Dipeptide-binding Protein, Domain 3"/>
    <property type="match status" value="1"/>
</dbReference>
<dbReference type="AlphaFoldDB" id="A0A6V7REM2"/>
<dbReference type="Gene3D" id="3.90.76.10">
    <property type="entry name" value="Dipeptide-binding Protein, Domain 1"/>
    <property type="match status" value="1"/>
</dbReference>
<comment type="similarity">
    <text evidence="1">Belongs to the bacterial solute-binding protein 5 family.</text>
</comment>
<dbReference type="SUPFAM" id="SSF53850">
    <property type="entry name" value="Periplasmic binding protein-like II"/>
    <property type="match status" value="1"/>
</dbReference>
<protein>
    <submittedName>
        <fullName evidence="6">Glutathione-binding protein GsiB</fullName>
    </submittedName>
</protein>
<sequence length="526" mass="58876">MKKYLLPLLTLIVLVLAACTSDSEVEEEVSESEEGGSSSGEAIDFSIMSLPNSLDPHAANDGYSLYVMTNIYETLVKLNQDLELEPGLAESYEQTSDTTWEFKLREGIKFHDGSDFNAEVVKANLDRVRDEEVASPLAFLFTEISEVEIVDDYTVNIHTKQPFAALPAHLAHPGGHMISKEVIDKDYAEMEEGGNPLTEVNKTPVGTGFFKFEDITEGEQITLVRNEDYWGDPAKPESITFRAVPEDQSRIAELTAGTADIIYPMDPNDVEQVDSSQEAEVQQRPSANMTYLGFNTEKEPFNDENVRLAIASAIDKNAIIENILVGIHEVAETPLNPTVFGHSDDLEPIEYDLEEAKNYLAESDYPDGFTAEVVLNSRTHQDVATYIQEVLKELNIDLEISLMEAGAYQEYTANGDHEMFIGGWGTVTLDADYGLYPMFHSDNIGAPGNRTRYSNPEVDELLDKARVELDEETRLQMYEDAQQIIIDEEPLIPIFHTKLLTGINSNLDGYYQYPSSFPYLKDLEPK</sequence>
<dbReference type="Pfam" id="PF00496">
    <property type="entry name" value="SBP_bac_5"/>
    <property type="match status" value="1"/>
</dbReference>